<keyword evidence="2" id="KW-0812">Transmembrane</keyword>
<proteinExistence type="predicted"/>
<organism evidence="3 4">
    <name type="scientific">Candidatus Nanosyncoccus nanoralicus</name>
    <dbReference type="NCBI Taxonomy" id="2171996"/>
    <lineage>
        <taxon>Bacteria</taxon>
        <taxon>Candidatus Saccharimonadota</taxon>
        <taxon>Candidatus Nanosyncoccalia</taxon>
        <taxon>Candidatus Nanosyncoccales</taxon>
        <taxon>Candidatus Nanosyncoccaceae</taxon>
        <taxon>Candidatus Nanosyncoccus</taxon>
    </lineage>
</organism>
<evidence type="ECO:0000256" key="2">
    <source>
        <dbReference type="SAM" id="Phobius"/>
    </source>
</evidence>
<feature type="compositionally biased region" description="Polar residues" evidence="1">
    <location>
        <begin position="100"/>
        <end position="115"/>
    </location>
</feature>
<evidence type="ECO:0000256" key="1">
    <source>
        <dbReference type="SAM" id="MobiDB-lite"/>
    </source>
</evidence>
<feature type="transmembrane region" description="Helical" evidence="2">
    <location>
        <begin position="171"/>
        <end position="192"/>
    </location>
</feature>
<feature type="compositionally biased region" description="Polar residues" evidence="1">
    <location>
        <begin position="1"/>
        <end position="17"/>
    </location>
</feature>
<keyword evidence="4" id="KW-1185">Reference proteome</keyword>
<reference evidence="3 4" key="1">
    <citation type="journal article" date="2018" name="bioRxiv">
        <title>Evidence of independent acquisition and adaption of ultra-small bacteria to human hosts across the highly diverse yet reduced genomes of the phylum Saccharibacteria.</title>
        <authorList>
            <person name="McLean J.S."/>
            <person name="Bor B."/>
            <person name="To T.T."/>
            <person name="Liu Q."/>
            <person name="Kearns K.A."/>
            <person name="Solden L.M."/>
            <person name="Wrighton K.C."/>
            <person name="He X."/>
            <person name="Shi W."/>
        </authorList>
    </citation>
    <scope>NUCLEOTIDE SEQUENCE [LARGE SCALE GENOMIC DNA]</scope>
    <source>
        <strain evidence="3 4">TM7_KMM_G3_1_HOT_351</strain>
    </source>
</reference>
<accession>A0ABY0FMD7</accession>
<feature type="region of interest" description="Disordered" evidence="1">
    <location>
        <begin position="96"/>
        <end position="115"/>
    </location>
</feature>
<feature type="region of interest" description="Disordered" evidence="1">
    <location>
        <begin position="1"/>
        <end position="81"/>
    </location>
</feature>
<keyword evidence="2" id="KW-0472">Membrane</keyword>
<comment type="caution">
    <text evidence="3">The sequence shown here is derived from an EMBL/GenBank/DDBJ whole genome shotgun (WGS) entry which is preliminary data.</text>
</comment>
<evidence type="ECO:0000313" key="3">
    <source>
        <dbReference type="EMBL" id="RYC74016.1"/>
    </source>
</evidence>
<dbReference type="RefSeq" id="WP_129603906.1">
    <property type="nucleotide sequence ID" value="NZ_PRLL01000001.1"/>
</dbReference>
<protein>
    <submittedName>
        <fullName evidence="3">Uncharacterized protein</fullName>
    </submittedName>
</protein>
<name>A0ABY0FMD7_9BACT</name>
<feature type="compositionally biased region" description="Polar residues" evidence="1">
    <location>
        <begin position="33"/>
        <end position="80"/>
    </location>
</feature>
<gene>
    <name evidence="3" type="ORF">G3KMM_00061</name>
</gene>
<keyword evidence="2" id="KW-1133">Transmembrane helix</keyword>
<evidence type="ECO:0000313" key="4">
    <source>
        <dbReference type="Proteomes" id="UP001191004"/>
    </source>
</evidence>
<reference evidence="3 4" key="2">
    <citation type="journal article" date="2020" name="Cell Rep.">
        <title>Acquisition and Adaptation of Ultra-small Parasitic Reduced Genome Bacteria to Mammalian Hosts.</title>
        <authorList>
            <person name="McLean J.S."/>
            <person name="Bor B."/>
            <person name="Kerns K.A."/>
            <person name="Liu Q."/>
            <person name="To T.T."/>
            <person name="Solden L."/>
            <person name="Hendrickson E.L."/>
            <person name="Wrighton K."/>
            <person name="Shi W."/>
            <person name="He X."/>
        </authorList>
    </citation>
    <scope>NUCLEOTIDE SEQUENCE [LARGE SCALE GENOMIC DNA]</scope>
    <source>
        <strain evidence="3 4">TM7_KMM_G3_1_HOT_351</strain>
    </source>
</reference>
<sequence>MDQEKNNFTNNNSTTIGGVTFGGGSPSPAPAGMSQSTPESANNSSNIFTTSSKDPFAASSNSPFGENGFSQAASAGTPNSNNHLAQQAIANAANLAAQQTKNPSVPQNDLNTPQSTLNVPVVSPTHFDFQTSVNPTVAPIPENELPQPIDPKTDPKAIALKSLKKMTTMSLVFGVLMVIFLVLSIVGLVFGMSQGDKITTLEQTVAAKNKVIKAVEETTGVSNINKPEDVPVYKATTGYIYLTDWRIKIKIPDNLTSVSYILNSYAFRNSICFNAVQKGTQYKPSFADPGKNLGRQGCLSRIPVTDGDFDATSGIRFGTKVFTYKDFNYFYVDPVIFSTDGAEQGLENTANQLIRNMLTDNIEPYE</sequence>
<dbReference type="EMBL" id="PRLL01000001">
    <property type="protein sequence ID" value="RYC74016.1"/>
    <property type="molecule type" value="Genomic_DNA"/>
</dbReference>
<dbReference type="Proteomes" id="UP001191004">
    <property type="component" value="Unassembled WGS sequence"/>
</dbReference>